<dbReference type="SUPFAM" id="SSF55729">
    <property type="entry name" value="Acyl-CoA N-acyltransferases (Nat)"/>
    <property type="match status" value="1"/>
</dbReference>
<evidence type="ECO:0000259" key="1">
    <source>
        <dbReference type="Pfam" id="PF13480"/>
    </source>
</evidence>
<accession>A0ABY7AN96</accession>
<name>A0ABY7AN96_9ALTE</name>
<gene>
    <name evidence="2" type="ORF">OLW01_02415</name>
</gene>
<dbReference type="InterPro" id="IPR038740">
    <property type="entry name" value="BioF2-like_GNAT_dom"/>
</dbReference>
<evidence type="ECO:0000313" key="3">
    <source>
        <dbReference type="Proteomes" id="UP001163726"/>
    </source>
</evidence>
<sequence>MLNIKTSELLEPNQIADEWQQLEQKCESVECFVSWPWISTWLSTLVNSAKLFRVYDNQKLIALAIVCETDNKNIKVGFGKTAYLHKTGYSHLDEIWIEYNQALVLPNYELSAHQAIIDYLLTQPSINQVEFGVSVSDKISMINCAMKKEIWQQPSYSTKLMNWPKDSASTQLPQHLSKNFKRQLKRSNQAFRKFGELKLSVASTLSDKQAYLEALGELHKTKWLSSSKGFNNSDFVRFHHQLILQHPNFCQILKIDAGDTNLGYLYFFTYRQKAYFYMSGLQTFSDNKLKSGISCHYLAICHFAQQAFTHYDFMAGYARYKASFSERVIQMQSTRFFKSSIQNRLLFIAYKIKHIIFNTKH</sequence>
<dbReference type="Gene3D" id="3.40.630.30">
    <property type="match status" value="1"/>
</dbReference>
<dbReference type="Proteomes" id="UP001163726">
    <property type="component" value="Chromosome"/>
</dbReference>
<dbReference type="InterPro" id="IPR016181">
    <property type="entry name" value="Acyl_CoA_acyltransferase"/>
</dbReference>
<feature type="domain" description="BioF2-like acetyltransferase" evidence="1">
    <location>
        <begin position="179"/>
        <end position="321"/>
    </location>
</feature>
<proteinExistence type="predicted"/>
<dbReference type="EMBL" id="CP109965">
    <property type="protein sequence ID" value="WAJ70688.1"/>
    <property type="molecule type" value="Genomic_DNA"/>
</dbReference>
<dbReference type="Pfam" id="PF13480">
    <property type="entry name" value="Acetyltransf_6"/>
    <property type="match status" value="1"/>
</dbReference>
<protein>
    <submittedName>
        <fullName evidence="2">GNAT family N-acetyltransferase</fullName>
    </submittedName>
</protein>
<dbReference type="RefSeq" id="WP_268075037.1">
    <property type="nucleotide sequence ID" value="NZ_CP109965.1"/>
</dbReference>
<organism evidence="2 3">
    <name type="scientific">Catenovulum adriaticum</name>
    <dbReference type="NCBI Taxonomy" id="2984846"/>
    <lineage>
        <taxon>Bacteria</taxon>
        <taxon>Pseudomonadati</taxon>
        <taxon>Pseudomonadota</taxon>
        <taxon>Gammaproteobacteria</taxon>
        <taxon>Alteromonadales</taxon>
        <taxon>Alteromonadaceae</taxon>
        <taxon>Catenovulum</taxon>
    </lineage>
</organism>
<evidence type="ECO:0000313" key="2">
    <source>
        <dbReference type="EMBL" id="WAJ70688.1"/>
    </source>
</evidence>
<keyword evidence="3" id="KW-1185">Reference proteome</keyword>
<reference evidence="2" key="1">
    <citation type="submission" date="2022-10" db="EMBL/GenBank/DDBJ databases">
        <title>Catenovulum adriacola sp. nov. isolated in the Harbour of Susak.</title>
        <authorList>
            <person name="Schoch T."/>
            <person name="Reich S.J."/>
            <person name="Stoeferle S."/>
            <person name="Flaiz M."/>
            <person name="Kazda M."/>
            <person name="Riedel C.U."/>
            <person name="Duerre P."/>
        </authorList>
    </citation>
    <scope>NUCLEOTIDE SEQUENCE</scope>
    <source>
        <strain evidence="2">TS8</strain>
    </source>
</reference>